<reference evidence="1" key="1">
    <citation type="submission" date="2014-11" db="EMBL/GenBank/DDBJ databases">
        <authorList>
            <person name="Malar M.C."/>
            <person name="Sen D."/>
            <person name="Tripathy S."/>
        </authorList>
    </citation>
    <scope>NUCLEOTIDE SEQUENCE</scope>
    <source>
        <strain evidence="1">BDU141951</strain>
    </source>
</reference>
<sequence>MPSLRMLPKARDGLSRPVFDHRISFWYFEHCCIEQEGRAIACSSTKQ</sequence>
<reference evidence="1" key="2">
    <citation type="journal article" date="2015" name="Genome Announc.">
        <title>Draft Genome Sequence of Filamentous Marine Cyanobacterium Lyngbya confervoides Strain BDU141951.</title>
        <authorList>
            <person name="Chandrababunaidu M.M."/>
            <person name="Sen D."/>
            <person name="Tripathy S."/>
        </authorList>
    </citation>
    <scope>NUCLEOTIDE SEQUENCE</scope>
    <source>
        <strain evidence="1">BDU141951</strain>
    </source>
</reference>
<comment type="caution">
    <text evidence="1">The sequence shown here is derived from an EMBL/GenBank/DDBJ whole genome shotgun (WGS) entry which is preliminary data.</text>
</comment>
<evidence type="ECO:0000313" key="1">
    <source>
        <dbReference type="EMBL" id="NEV68777.1"/>
    </source>
</evidence>
<reference evidence="1" key="3">
    <citation type="submission" date="2020-02" db="EMBL/GenBank/DDBJ databases">
        <authorList>
            <person name="Sarangi A.N."/>
            <person name="Ghosh S."/>
            <person name="Mukherjee M."/>
            <person name="Tripathy S."/>
        </authorList>
    </citation>
    <scope>NUCLEOTIDE SEQUENCE</scope>
    <source>
        <strain evidence="1">BDU141951</strain>
    </source>
</reference>
<dbReference type="EMBL" id="JTHE02000003">
    <property type="protein sequence ID" value="NEV68777.1"/>
    <property type="molecule type" value="Genomic_DNA"/>
</dbReference>
<protein>
    <submittedName>
        <fullName evidence="1">Uncharacterized protein</fullName>
    </submittedName>
</protein>
<name>A0A8T6QTZ6_9CYAN</name>
<accession>A0A8T6QTZ6</accession>
<organism evidence="1">
    <name type="scientific">Lyngbya confervoides BDU141951</name>
    <dbReference type="NCBI Taxonomy" id="1574623"/>
    <lineage>
        <taxon>Bacteria</taxon>
        <taxon>Bacillati</taxon>
        <taxon>Cyanobacteriota</taxon>
        <taxon>Cyanophyceae</taxon>
        <taxon>Oscillatoriophycideae</taxon>
        <taxon>Oscillatoriales</taxon>
        <taxon>Microcoleaceae</taxon>
        <taxon>Lyngbya</taxon>
    </lineage>
</organism>
<gene>
    <name evidence="1" type="ORF">QQ91_016865</name>
</gene>
<dbReference type="AlphaFoldDB" id="A0A8T6QTZ6"/>
<proteinExistence type="predicted"/>